<comment type="caution">
    <text evidence="1">The sequence shown here is derived from an EMBL/GenBank/DDBJ whole genome shotgun (WGS) entry which is preliminary data.</text>
</comment>
<reference evidence="2" key="1">
    <citation type="journal article" date="2022" name="Mol. Ecol. Resour.">
        <title>The genomes of chicory, endive, great burdock and yacon provide insights into Asteraceae palaeo-polyploidization history and plant inulin production.</title>
        <authorList>
            <person name="Fan W."/>
            <person name="Wang S."/>
            <person name="Wang H."/>
            <person name="Wang A."/>
            <person name="Jiang F."/>
            <person name="Liu H."/>
            <person name="Zhao H."/>
            <person name="Xu D."/>
            <person name="Zhang Y."/>
        </authorList>
    </citation>
    <scope>NUCLEOTIDE SEQUENCE [LARGE SCALE GENOMIC DNA]</scope>
    <source>
        <strain evidence="2">cv. Punajuju</strain>
    </source>
</reference>
<evidence type="ECO:0000313" key="1">
    <source>
        <dbReference type="EMBL" id="KAI3764768.1"/>
    </source>
</evidence>
<dbReference type="Proteomes" id="UP001055811">
    <property type="component" value="Linkage Group LG03"/>
</dbReference>
<reference evidence="1 2" key="2">
    <citation type="journal article" date="2022" name="Mol. Ecol. Resour.">
        <title>The genomes of chicory, endive, great burdock and yacon provide insights into Asteraceae paleo-polyploidization history and plant inulin production.</title>
        <authorList>
            <person name="Fan W."/>
            <person name="Wang S."/>
            <person name="Wang H."/>
            <person name="Wang A."/>
            <person name="Jiang F."/>
            <person name="Liu H."/>
            <person name="Zhao H."/>
            <person name="Xu D."/>
            <person name="Zhang Y."/>
        </authorList>
    </citation>
    <scope>NUCLEOTIDE SEQUENCE [LARGE SCALE GENOMIC DNA]</scope>
    <source>
        <strain evidence="2">cv. Punajuju</strain>
        <tissue evidence="1">Leaves</tissue>
    </source>
</reference>
<accession>A0ACB9F0C2</accession>
<gene>
    <name evidence="1" type="ORF">L2E82_14784</name>
</gene>
<name>A0ACB9F0C2_CICIN</name>
<protein>
    <submittedName>
        <fullName evidence="1">Uncharacterized protein</fullName>
    </submittedName>
</protein>
<dbReference type="EMBL" id="CM042011">
    <property type="protein sequence ID" value="KAI3764768.1"/>
    <property type="molecule type" value="Genomic_DNA"/>
</dbReference>
<keyword evidence="2" id="KW-1185">Reference proteome</keyword>
<proteinExistence type="predicted"/>
<sequence>MGMENASQFDQFPSSISTTTSTSTPVTRIITCGSKECKSKKSSISARKGNNGNEEKKPSKNGGGGGGEDGEEHCTYRGVRKRSWGKWVSEIREPRKKSRIWLGTFWTAEMAARAHDVAAIAIKGTSAYLNFPQLAHLFPQPATRSPKDIREAAAKAAAMTCGGDEAQPDSQPILSHSQSSTTLSSENTQDGAEPESQETMATDDDTFFDLPDLSLDHTDLSDGFFNASTWQVVAGVDTASRLGVEETFLWEIY</sequence>
<evidence type="ECO:0000313" key="2">
    <source>
        <dbReference type="Proteomes" id="UP001055811"/>
    </source>
</evidence>
<organism evidence="1 2">
    <name type="scientific">Cichorium intybus</name>
    <name type="common">Chicory</name>
    <dbReference type="NCBI Taxonomy" id="13427"/>
    <lineage>
        <taxon>Eukaryota</taxon>
        <taxon>Viridiplantae</taxon>
        <taxon>Streptophyta</taxon>
        <taxon>Embryophyta</taxon>
        <taxon>Tracheophyta</taxon>
        <taxon>Spermatophyta</taxon>
        <taxon>Magnoliopsida</taxon>
        <taxon>eudicotyledons</taxon>
        <taxon>Gunneridae</taxon>
        <taxon>Pentapetalae</taxon>
        <taxon>asterids</taxon>
        <taxon>campanulids</taxon>
        <taxon>Asterales</taxon>
        <taxon>Asteraceae</taxon>
        <taxon>Cichorioideae</taxon>
        <taxon>Cichorieae</taxon>
        <taxon>Cichoriinae</taxon>
        <taxon>Cichorium</taxon>
    </lineage>
</organism>